<comment type="caution">
    <text evidence="1">The sequence shown here is derived from an EMBL/GenBank/DDBJ whole genome shotgun (WGS) entry which is preliminary data.</text>
</comment>
<sequence>MTFRKKIPLIACAGVLILIFLLSRSRNPLEPFQSRESARKNAQNSSLFNSHDTIEDLSSRSKTRLHNDELTDEDWLAINRVKEEFEDYLKEEELHRVYNVASHENPEYFNAFTYEISIKPPTNDEVKAWKLYKKELLAELNEKQIGKAKLALNELDKEYSVYLTNEKKVTVRVPHDESELATYGESFILDLKSGRDSQSAYASSFPSGGVYSLLRFSGHRADILKAWRYDHVLTLK</sequence>
<dbReference type="RefSeq" id="WP_200267585.1">
    <property type="nucleotide sequence ID" value="NZ_JAENIJ010000003.1"/>
</dbReference>
<accession>A0A934S825</accession>
<name>A0A934S825_9BACT</name>
<evidence type="ECO:0000313" key="2">
    <source>
        <dbReference type="Proteomes" id="UP000603141"/>
    </source>
</evidence>
<dbReference type="AlphaFoldDB" id="A0A934S825"/>
<proteinExistence type="predicted"/>
<evidence type="ECO:0000313" key="1">
    <source>
        <dbReference type="EMBL" id="MBK1881412.1"/>
    </source>
</evidence>
<organism evidence="1 2">
    <name type="scientific">Luteolibacter pohnpeiensis</name>
    <dbReference type="NCBI Taxonomy" id="454153"/>
    <lineage>
        <taxon>Bacteria</taxon>
        <taxon>Pseudomonadati</taxon>
        <taxon>Verrucomicrobiota</taxon>
        <taxon>Verrucomicrobiia</taxon>
        <taxon>Verrucomicrobiales</taxon>
        <taxon>Verrucomicrobiaceae</taxon>
        <taxon>Luteolibacter</taxon>
    </lineage>
</organism>
<reference evidence="1" key="1">
    <citation type="submission" date="2021-01" db="EMBL/GenBank/DDBJ databases">
        <title>Modified the classification status of verrucomicrobia.</title>
        <authorList>
            <person name="Feng X."/>
        </authorList>
    </citation>
    <scope>NUCLEOTIDE SEQUENCE</scope>
    <source>
        <strain evidence="1">KCTC 22041</strain>
    </source>
</reference>
<dbReference type="Proteomes" id="UP000603141">
    <property type="component" value="Unassembled WGS sequence"/>
</dbReference>
<dbReference type="EMBL" id="JAENIJ010000003">
    <property type="protein sequence ID" value="MBK1881412.1"/>
    <property type="molecule type" value="Genomic_DNA"/>
</dbReference>
<gene>
    <name evidence="1" type="ORF">JIN85_03230</name>
</gene>
<keyword evidence="2" id="KW-1185">Reference proteome</keyword>
<protein>
    <submittedName>
        <fullName evidence="1">Uncharacterized protein</fullName>
    </submittedName>
</protein>